<comment type="caution">
    <text evidence="1">The sequence shown here is derived from an EMBL/GenBank/DDBJ whole genome shotgun (WGS) entry which is preliminary data.</text>
</comment>
<keyword evidence="2" id="KW-1185">Reference proteome</keyword>
<organism evidence="1 2">
    <name type="scientific">Metabacillus halosaccharovorans</name>
    <dbReference type="NCBI Taxonomy" id="930124"/>
    <lineage>
        <taxon>Bacteria</taxon>
        <taxon>Bacillati</taxon>
        <taxon>Bacillota</taxon>
        <taxon>Bacilli</taxon>
        <taxon>Bacillales</taxon>
        <taxon>Bacillaceae</taxon>
        <taxon>Metabacillus</taxon>
    </lineage>
</organism>
<name>A0ABT3DII9_9BACI</name>
<dbReference type="Proteomes" id="UP001526147">
    <property type="component" value="Unassembled WGS sequence"/>
</dbReference>
<dbReference type="RefSeq" id="WP_264143387.1">
    <property type="nucleotide sequence ID" value="NZ_JAOYEY010000043.1"/>
</dbReference>
<sequence>MKTLVVKKYFLDIKDREAFESEILEHHPELIETILGWDDEELVGNLHILKKNLVK</sequence>
<accession>A0ABT3DII9</accession>
<dbReference type="EMBL" id="JAOYEY010000043">
    <property type="protein sequence ID" value="MCV9886874.1"/>
    <property type="molecule type" value="Genomic_DNA"/>
</dbReference>
<proteinExistence type="predicted"/>
<evidence type="ECO:0000313" key="1">
    <source>
        <dbReference type="EMBL" id="MCV9886874.1"/>
    </source>
</evidence>
<gene>
    <name evidence="1" type="ORF">OIH86_14645</name>
</gene>
<protein>
    <submittedName>
        <fullName evidence="1">Uncharacterized protein</fullName>
    </submittedName>
</protein>
<reference evidence="1 2" key="1">
    <citation type="submission" date="2022-10" db="EMBL/GenBank/DDBJ databases">
        <title>Draft genome assembly of moderately radiation resistant bacterium Metabacillus halosaccharovorans.</title>
        <authorList>
            <person name="Pal S."/>
            <person name="Gopinathan A."/>
        </authorList>
    </citation>
    <scope>NUCLEOTIDE SEQUENCE [LARGE SCALE GENOMIC DNA]</scope>
    <source>
        <strain evidence="1 2">VITHBRA001</strain>
    </source>
</reference>
<evidence type="ECO:0000313" key="2">
    <source>
        <dbReference type="Proteomes" id="UP001526147"/>
    </source>
</evidence>